<dbReference type="RefSeq" id="WP_043057588.1">
    <property type="nucleotide sequence ID" value="NZ_LXEY01000016.1"/>
</dbReference>
<dbReference type="OrthoDB" id="7257056at2"/>
<accession>A0A1B7M0C1</accession>
<proteinExistence type="predicted"/>
<comment type="caution">
    <text evidence="2">The sequence shown here is derived from an EMBL/GenBank/DDBJ whole genome shotgun (WGS) entry which is preliminary data.</text>
</comment>
<dbReference type="Proteomes" id="UP000078292">
    <property type="component" value="Unassembled WGS sequence"/>
</dbReference>
<organism evidence="2 3">
    <name type="scientific">Enteractinococcus helveticum</name>
    <dbReference type="NCBI Taxonomy" id="1837282"/>
    <lineage>
        <taxon>Bacteria</taxon>
        <taxon>Bacillati</taxon>
        <taxon>Actinomycetota</taxon>
        <taxon>Actinomycetes</taxon>
        <taxon>Micrococcales</taxon>
        <taxon>Micrococcaceae</taxon>
    </lineage>
</organism>
<dbReference type="STRING" id="1837282.A6F49_08825"/>
<dbReference type="InterPro" id="IPR014914">
    <property type="entry name" value="RES_dom"/>
</dbReference>
<gene>
    <name evidence="2" type="ORF">A6F49_08825</name>
</gene>
<dbReference type="EMBL" id="LXEY01000016">
    <property type="protein sequence ID" value="OAV61532.1"/>
    <property type="molecule type" value="Genomic_DNA"/>
</dbReference>
<dbReference type="Pfam" id="PF08808">
    <property type="entry name" value="RES"/>
    <property type="match status" value="1"/>
</dbReference>
<evidence type="ECO:0000313" key="2">
    <source>
        <dbReference type="EMBL" id="OAV61532.1"/>
    </source>
</evidence>
<protein>
    <recommendedName>
        <fullName evidence="1">RES domain-containing protein</fullName>
    </recommendedName>
</protein>
<keyword evidence="3" id="KW-1185">Reference proteome</keyword>
<dbReference type="SMART" id="SM00953">
    <property type="entry name" value="RES"/>
    <property type="match status" value="1"/>
</dbReference>
<name>A0A1B7M0C1_9MICC</name>
<dbReference type="AlphaFoldDB" id="A0A1B7M0C1"/>
<feature type="domain" description="RES" evidence="1">
    <location>
        <begin position="69"/>
        <end position="197"/>
    </location>
</feature>
<evidence type="ECO:0000259" key="1">
    <source>
        <dbReference type="SMART" id="SM00953"/>
    </source>
</evidence>
<evidence type="ECO:0000313" key="3">
    <source>
        <dbReference type="Proteomes" id="UP000078292"/>
    </source>
</evidence>
<reference evidence="2 3" key="1">
    <citation type="submission" date="2016-04" db="EMBL/GenBank/DDBJ databases">
        <title>First whole genome shotgun sequence of the bacterium Enteractinococcus sp. strain UASWS1574.</title>
        <authorList>
            <person name="Crovadore J."/>
            <person name="Chablais R."/>
            <person name="Lefort F."/>
        </authorList>
    </citation>
    <scope>NUCLEOTIDE SEQUENCE [LARGE SCALE GENOMIC DNA]</scope>
    <source>
        <strain evidence="2 3">UASWS1574</strain>
    </source>
</reference>
<sequence>MTHSFPAQQLTCPVPDECTVAISELSQHARGGNLPTFKFSKDRVWFRVYDARDGYGVPNPGWGNTRFAPFDDLLSGSRVPTMYLAESLEAALLETRFHTIYELEPESRIVAERSLHGYLHAQVVPPTNMTVVDLRDPQLQALGLTRENLANSSFEHYPCTRKVAQAIHGGPQGPDGIIWHSRQAEFSRQAQYEVMVVFADRVRHDRDAWTLSPARNANGALLEGAGRELFDEVADALGVTVIADY</sequence>